<gene>
    <name evidence="1" type="ORF">Hyperionvirus35_11</name>
</gene>
<reference evidence="1" key="1">
    <citation type="submission" date="2018-10" db="EMBL/GenBank/DDBJ databases">
        <title>Hidden diversity of soil giant viruses.</title>
        <authorList>
            <person name="Schulz F."/>
            <person name="Alteio L."/>
            <person name="Goudeau D."/>
            <person name="Ryan E.M."/>
            <person name="Malmstrom R.R."/>
            <person name="Blanchard J."/>
            <person name="Woyke T."/>
        </authorList>
    </citation>
    <scope>NUCLEOTIDE SEQUENCE</scope>
    <source>
        <strain evidence="1">HYV1</strain>
    </source>
</reference>
<protein>
    <submittedName>
        <fullName evidence="1">Uncharacterized protein</fullName>
    </submittedName>
</protein>
<organism evidence="1">
    <name type="scientific">Hyperionvirus sp</name>
    <dbReference type="NCBI Taxonomy" id="2487770"/>
    <lineage>
        <taxon>Viruses</taxon>
        <taxon>Varidnaviria</taxon>
        <taxon>Bamfordvirae</taxon>
        <taxon>Nucleocytoviricota</taxon>
        <taxon>Megaviricetes</taxon>
        <taxon>Imitervirales</taxon>
        <taxon>Mimiviridae</taxon>
        <taxon>Klosneuvirinae</taxon>
    </lineage>
</organism>
<sequence length="317" mass="35856">MSSVVVSEKQVEGGLFGEVTNVFEAESNGFLKVALYHKNNEPVCVDFQTFKERLTGMVGDLFNGLDWSNILLAGGSVLSMLEKNDEKLLAEYLNTDIDLFVYSSVKERLIEKIIYLLSFLKGKLGDCKYFVYKNTYTIDVFSAFGRKIQVIGVLDNDSWELLSNFDLSNCQVGYNGKEIVFTEKFREAMVNRVCETTKPMVQGYRLYKAMLRGFMVKTGACVADLSYYRWSDYSGCAEFNMVGSVGLPKNSLKDLMTVSVGELMESYAARDETFLKKVNDRKTVNNLGELSWGNRVANTFEMIKFLVNTDVTGFKLK</sequence>
<evidence type="ECO:0000313" key="1">
    <source>
        <dbReference type="EMBL" id="AYV84715.1"/>
    </source>
</evidence>
<accession>A0A3G5ABX4</accession>
<proteinExistence type="predicted"/>
<name>A0A3G5ABX4_9VIRU</name>
<dbReference type="EMBL" id="MK072417">
    <property type="protein sequence ID" value="AYV84715.1"/>
    <property type="molecule type" value="Genomic_DNA"/>
</dbReference>